<dbReference type="InterPro" id="IPR016024">
    <property type="entry name" value="ARM-type_fold"/>
</dbReference>
<dbReference type="InterPro" id="IPR011989">
    <property type="entry name" value="ARM-like"/>
</dbReference>
<comment type="caution">
    <text evidence="2">The sequence shown here is derived from an EMBL/GenBank/DDBJ whole genome shotgun (WGS) entry which is preliminary data.</text>
</comment>
<keyword evidence="3" id="KW-1185">Reference proteome</keyword>
<dbReference type="Proteomes" id="UP001344447">
    <property type="component" value="Unassembled WGS sequence"/>
</dbReference>
<protein>
    <submittedName>
        <fullName evidence="2">Uncharacterized protein</fullName>
    </submittedName>
</protein>
<dbReference type="EMBL" id="JAVFKY010000001">
    <property type="protein sequence ID" value="KAK5583007.1"/>
    <property type="molecule type" value="Genomic_DNA"/>
</dbReference>
<feature type="compositionally biased region" description="Low complexity" evidence="1">
    <location>
        <begin position="381"/>
        <end position="404"/>
    </location>
</feature>
<feature type="region of interest" description="Disordered" evidence="1">
    <location>
        <begin position="236"/>
        <end position="282"/>
    </location>
</feature>
<dbReference type="AlphaFoldDB" id="A0AAN7U1A1"/>
<organism evidence="2 3">
    <name type="scientific">Dictyostelium firmibasis</name>
    <dbReference type="NCBI Taxonomy" id="79012"/>
    <lineage>
        <taxon>Eukaryota</taxon>
        <taxon>Amoebozoa</taxon>
        <taxon>Evosea</taxon>
        <taxon>Eumycetozoa</taxon>
        <taxon>Dictyostelia</taxon>
        <taxon>Dictyosteliales</taxon>
        <taxon>Dictyosteliaceae</taxon>
        <taxon>Dictyostelium</taxon>
    </lineage>
</organism>
<dbReference type="SUPFAM" id="SSF48371">
    <property type="entry name" value="ARM repeat"/>
    <property type="match status" value="1"/>
</dbReference>
<feature type="compositionally biased region" description="Polar residues" evidence="1">
    <location>
        <begin position="405"/>
        <end position="416"/>
    </location>
</feature>
<feature type="region of interest" description="Disordered" evidence="1">
    <location>
        <begin position="106"/>
        <end position="127"/>
    </location>
</feature>
<gene>
    <name evidence="2" type="ORF">RB653_004597</name>
</gene>
<dbReference type="Gene3D" id="1.25.10.10">
    <property type="entry name" value="Leucine-rich Repeat Variant"/>
    <property type="match status" value="1"/>
</dbReference>
<name>A0AAN7U1A1_9MYCE</name>
<evidence type="ECO:0000256" key="1">
    <source>
        <dbReference type="SAM" id="MobiDB-lite"/>
    </source>
</evidence>
<proteinExistence type="predicted"/>
<feature type="compositionally biased region" description="Low complexity" evidence="1">
    <location>
        <begin position="261"/>
        <end position="282"/>
    </location>
</feature>
<evidence type="ECO:0000313" key="3">
    <source>
        <dbReference type="Proteomes" id="UP001344447"/>
    </source>
</evidence>
<accession>A0AAN7U1A1</accession>
<feature type="compositionally biased region" description="Low complexity" evidence="1">
    <location>
        <begin position="107"/>
        <end position="116"/>
    </location>
</feature>
<evidence type="ECO:0000313" key="2">
    <source>
        <dbReference type="EMBL" id="KAK5583007.1"/>
    </source>
</evidence>
<sequence length="559" mass="63555">MQMNQYHPYGMQYSQTIYIKRTEVPFYSDRLNKRIQVHSYLSRLVDYLLSNDDKKIDFALNSLLTKSYQEKLTFSISIEKDFKETMFPIPSILDSLLNAIVSFTPDNSNSEESSSNENKESEESTTTTYKLNLNSDMILISKIVSILRNSILQKPNDQYLANNPTALLALLEIAHSYLTLRKSLSSKQNSFDPNTFNPFDSLNKNNTDLHSINQLNSNITRYIIEIFSKITQYLTLQQPPPQPPQPQSQQQNENDAPVDINTPTTTVPTNENSNNNNENGDLVNSLNEKNIFSKDQIREMCYGSNKFFVLKTLPVSILTKKLLSILEMSIYCFDDDSELLACVETIDYICKSKRNRYALDELVLKPIYDQFIISNNSTFNSPPPSNVVSSPQTSNVTSPPTNNNESLQSTSTPTFQTPVSSVIETFTIKNPKKVFEKHPNLISRVVELLSHSHQSIQLLSIQILSTLSKSSQKLRITICHYPGLVRHLINLLTHKPTGENAEISKRAASLLSRLSKESYNLQILLPFETTLAQIALTDNPHSDIITNILVRFEIKNNYN</sequence>
<reference evidence="2 3" key="1">
    <citation type="submission" date="2023-11" db="EMBL/GenBank/DDBJ databases">
        <title>Dfirmibasis_genome.</title>
        <authorList>
            <person name="Edelbroek B."/>
            <person name="Kjellin J."/>
            <person name="Jerlstrom-Hultqvist J."/>
            <person name="Soderbom F."/>
        </authorList>
    </citation>
    <scope>NUCLEOTIDE SEQUENCE [LARGE SCALE GENOMIC DNA]</scope>
    <source>
        <strain evidence="2 3">TNS-C-14</strain>
    </source>
</reference>
<feature type="region of interest" description="Disordered" evidence="1">
    <location>
        <begin position="381"/>
        <end position="416"/>
    </location>
</feature>